<dbReference type="EMBL" id="JAACJJ010000042">
    <property type="protein sequence ID" value="KAF5316702.1"/>
    <property type="molecule type" value="Genomic_DNA"/>
</dbReference>
<dbReference type="Proteomes" id="UP000567179">
    <property type="component" value="Unassembled WGS sequence"/>
</dbReference>
<protein>
    <submittedName>
        <fullName evidence="2">Uncharacterized protein</fullName>
    </submittedName>
</protein>
<evidence type="ECO:0000313" key="2">
    <source>
        <dbReference type="EMBL" id="KAF5316702.1"/>
    </source>
</evidence>
<reference evidence="2 3" key="1">
    <citation type="journal article" date="2020" name="ISME J.">
        <title>Uncovering the hidden diversity of litter-decomposition mechanisms in mushroom-forming fungi.</title>
        <authorList>
            <person name="Floudas D."/>
            <person name="Bentzer J."/>
            <person name="Ahren D."/>
            <person name="Johansson T."/>
            <person name="Persson P."/>
            <person name="Tunlid A."/>
        </authorList>
    </citation>
    <scope>NUCLEOTIDE SEQUENCE [LARGE SCALE GENOMIC DNA]</scope>
    <source>
        <strain evidence="2 3">CBS 101986</strain>
    </source>
</reference>
<organism evidence="2 3">
    <name type="scientific">Psilocybe cf. subviscida</name>
    <dbReference type="NCBI Taxonomy" id="2480587"/>
    <lineage>
        <taxon>Eukaryota</taxon>
        <taxon>Fungi</taxon>
        <taxon>Dikarya</taxon>
        <taxon>Basidiomycota</taxon>
        <taxon>Agaricomycotina</taxon>
        <taxon>Agaricomycetes</taxon>
        <taxon>Agaricomycetidae</taxon>
        <taxon>Agaricales</taxon>
        <taxon>Agaricineae</taxon>
        <taxon>Strophariaceae</taxon>
        <taxon>Psilocybe</taxon>
    </lineage>
</organism>
<feature type="chain" id="PRO_5034946333" evidence="1">
    <location>
        <begin position="24"/>
        <end position="73"/>
    </location>
</feature>
<keyword evidence="3" id="KW-1185">Reference proteome</keyword>
<name>A0A8H5B6N6_9AGAR</name>
<gene>
    <name evidence="2" type="ORF">D9619_006807</name>
</gene>
<sequence length="73" mass="7700">MQLKSLFVVAAVQVAAAFAAAEGQVLEQEKIYHAVISQSPFLVEMTTTITWTEGASITDTSLPTAAPTPSVAY</sequence>
<accession>A0A8H5B6N6</accession>
<feature type="signal peptide" evidence="1">
    <location>
        <begin position="1"/>
        <end position="23"/>
    </location>
</feature>
<proteinExistence type="predicted"/>
<dbReference type="AlphaFoldDB" id="A0A8H5B6N6"/>
<comment type="caution">
    <text evidence="2">The sequence shown here is derived from an EMBL/GenBank/DDBJ whole genome shotgun (WGS) entry which is preliminary data.</text>
</comment>
<evidence type="ECO:0000313" key="3">
    <source>
        <dbReference type="Proteomes" id="UP000567179"/>
    </source>
</evidence>
<dbReference type="OrthoDB" id="3025387at2759"/>
<keyword evidence="1" id="KW-0732">Signal</keyword>
<evidence type="ECO:0000256" key="1">
    <source>
        <dbReference type="SAM" id="SignalP"/>
    </source>
</evidence>